<protein>
    <submittedName>
        <fullName evidence="2">Protein-S-isoprenylcysteine O-methyltransferase Ste14</fullName>
    </submittedName>
</protein>
<dbReference type="GO" id="GO:0032259">
    <property type="term" value="P:methylation"/>
    <property type="evidence" value="ECO:0007669"/>
    <property type="project" value="UniProtKB-KW"/>
</dbReference>
<evidence type="ECO:0000313" key="3">
    <source>
        <dbReference type="Proteomes" id="UP000589520"/>
    </source>
</evidence>
<feature type="transmembrane region" description="Helical" evidence="1">
    <location>
        <begin position="111"/>
        <end position="128"/>
    </location>
</feature>
<dbReference type="EMBL" id="JACCCW010000001">
    <property type="protein sequence ID" value="NYF79209.1"/>
    <property type="molecule type" value="Genomic_DNA"/>
</dbReference>
<proteinExistence type="predicted"/>
<dbReference type="InterPro" id="IPR019235">
    <property type="entry name" value="DUF2178_TM"/>
</dbReference>
<reference evidence="2 3" key="1">
    <citation type="submission" date="2020-07" db="EMBL/GenBank/DDBJ databases">
        <title>Genomic Encyclopedia of Type Strains, Phase IV (KMG-V): Genome sequencing to study the core and pangenomes of soil and plant-associated prokaryotes.</title>
        <authorList>
            <person name="Whitman W."/>
        </authorList>
    </citation>
    <scope>NUCLEOTIDE SEQUENCE [LARGE SCALE GENOMIC DNA]</scope>
    <source>
        <strain evidence="2 3">X4EP2</strain>
    </source>
</reference>
<keyword evidence="1" id="KW-1133">Transmembrane helix</keyword>
<feature type="transmembrane region" description="Helical" evidence="1">
    <location>
        <begin position="9"/>
        <end position="26"/>
    </location>
</feature>
<dbReference type="Proteomes" id="UP000589520">
    <property type="component" value="Unassembled WGS sequence"/>
</dbReference>
<feature type="transmembrane region" description="Helical" evidence="1">
    <location>
        <begin position="79"/>
        <end position="105"/>
    </location>
</feature>
<feature type="transmembrane region" description="Helical" evidence="1">
    <location>
        <begin position="38"/>
        <end position="58"/>
    </location>
</feature>
<name>A0A7Y9TG78_9BACT</name>
<evidence type="ECO:0000313" key="2">
    <source>
        <dbReference type="EMBL" id="NYF79209.1"/>
    </source>
</evidence>
<gene>
    <name evidence="2" type="ORF">HDF17_001496</name>
</gene>
<keyword evidence="2" id="KW-0808">Transferase</keyword>
<sequence length="141" mass="15739">MSLSYQEKSIWTSLITQGLIFGYYFGTVGWTSGHVGNLFVGAVVLSFIVQIFYPFVGTRSRTATKDERDRAIEGKAYRNAYHFLVVGVILMLFNGLTGTVFGWPIPGGQSVIFTANLMILLLALTQIFKSATQLILYRRDV</sequence>
<comment type="caution">
    <text evidence="2">The sequence shown here is derived from an EMBL/GenBank/DDBJ whole genome shotgun (WGS) entry which is preliminary data.</text>
</comment>
<keyword evidence="1" id="KW-0812">Transmembrane</keyword>
<keyword evidence="2" id="KW-0489">Methyltransferase</keyword>
<dbReference type="AlphaFoldDB" id="A0A7Y9TG78"/>
<keyword evidence="3" id="KW-1185">Reference proteome</keyword>
<evidence type="ECO:0000256" key="1">
    <source>
        <dbReference type="SAM" id="Phobius"/>
    </source>
</evidence>
<accession>A0A7Y9TG78</accession>
<dbReference type="Pfam" id="PF09946">
    <property type="entry name" value="DUF2178"/>
    <property type="match status" value="1"/>
</dbReference>
<dbReference type="GO" id="GO:0008168">
    <property type="term" value="F:methyltransferase activity"/>
    <property type="evidence" value="ECO:0007669"/>
    <property type="project" value="UniProtKB-KW"/>
</dbReference>
<keyword evidence="1" id="KW-0472">Membrane</keyword>
<organism evidence="2 3">
    <name type="scientific">Granulicella arctica</name>
    <dbReference type="NCBI Taxonomy" id="940613"/>
    <lineage>
        <taxon>Bacteria</taxon>
        <taxon>Pseudomonadati</taxon>
        <taxon>Acidobacteriota</taxon>
        <taxon>Terriglobia</taxon>
        <taxon>Terriglobales</taxon>
        <taxon>Acidobacteriaceae</taxon>
        <taxon>Granulicella</taxon>
    </lineage>
</organism>
<dbReference type="RefSeq" id="WP_179489277.1">
    <property type="nucleotide sequence ID" value="NZ_JACCCW010000001.1"/>
</dbReference>